<keyword evidence="1" id="KW-0472">Membrane</keyword>
<reference evidence="2" key="1">
    <citation type="submission" date="2022-03" db="EMBL/GenBank/DDBJ databases">
        <authorList>
            <person name="Martin H S."/>
        </authorList>
    </citation>
    <scope>NUCLEOTIDE SEQUENCE</scope>
</reference>
<keyword evidence="3" id="KW-1185">Reference proteome</keyword>
<accession>A0ABN8I8H3</accession>
<proteinExistence type="predicted"/>
<feature type="transmembrane region" description="Helical" evidence="1">
    <location>
        <begin position="45"/>
        <end position="63"/>
    </location>
</feature>
<gene>
    <name evidence="2" type="ORF">IPOD504_LOCUS7521</name>
</gene>
<organism evidence="2 3">
    <name type="scientific">Iphiclides podalirius</name>
    <name type="common">scarce swallowtail</name>
    <dbReference type="NCBI Taxonomy" id="110791"/>
    <lineage>
        <taxon>Eukaryota</taxon>
        <taxon>Metazoa</taxon>
        <taxon>Ecdysozoa</taxon>
        <taxon>Arthropoda</taxon>
        <taxon>Hexapoda</taxon>
        <taxon>Insecta</taxon>
        <taxon>Pterygota</taxon>
        <taxon>Neoptera</taxon>
        <taxon>Endopterygota</taxon>
        <taxon>Lepidoptera</taxon>
        <taxon>Glossata</taxon>
        <taxon>Ditrysia</taxon>
        <taxon>Papilionoidea</taxon>
        <taxon>Papilionidae</taxon>
        <taxon>Papilioninae</taxon>
        <taxon>Iphiclides</taxon>
    </lineage>
</organism>
<keyword evidence="1" id="KW-1133">Transmembrane helix</keyword>
<dbReference type="EMBL" id="OW152814">
    <property type="protein sequence ID" value="CAH2050527.1"/>
    <property type="molecule type" value="Genomic_DNA"/>
</dbReference>
<feature type="transmembrane region" description="Helical" evidence="1">
    <location>
        <begin position="69"/>
        <end position="88"/>
    </location>
</feature>
<evidence type="ECO:0000313" key="3">
    <source>
        <dbReference type="Proteomes" id="UP000837857"/>
    </source>
</evidence>
<name>A0ABN8I8H3_9NEOP</name>
<keyword evidence="1" id="KW-0812">Transmembrane</keyword>
<dbReference type="Proteomes" id="UP000837857">
    <property type="component" value="Chromosome 2"/>
</dbReference>
<protein>
    <submittedName>
        <fullName evidence="2">Uncharacterized protein</fullName>
    </submittedName>
</protein>
<evidence type="ECO:0000256" key="1">
    <source>
        <dbReference type="SAM" id="Phobius"/>
    </source>
</evidence>
<sequence>MKPYRRSNKALMVEFKSATRLGKLKVLVKEFACDVRALWHYGAPFPTFLKLIATLLLILLVLMPLLYPVFVVVATYFIFEGLFLSWWLDQPQRFSPVVIVKRTLSTILCTCPTRDMWKVREVFTRGILLVHSLATSVDYLCVMQGLLDEA</sequence>
<feature type="non-terminal residue" evidence="2">
    <location>
        <position position="150"/>
    </location>
</feature>
<evidence type="ECO:0000313" key="2">
    <source>
        <dbReference type="EMBL" id="CAH2050527.1"/>
    </source>
</evidence>